<organism evidence="2 3">
    <name type="scientific">Symbiodinium necroappetens</name>
    <dbReference type="NCBI Taxonomy" id="1628268"/>
    <lineage>
        <taxon>Eukaryota</taxon>
        <taxon>Sar</taxon>
        <taxon>Alveolata</taxon>
        <taxon>Dinophyceae</taxon>
        <taxon>Suessiales</taxon>
        <taxon>Symbiodiniaceae</taxon>
        <taxon>Symbiodinium</taxon>
    </lineage>
</organism>
<dbReference type="Gene3D" id="3.90.550.10">
    <property type="entry name" value="Spore Coat Polysaccharide Biosynthesis Protein SpsA, Chain A"/>
    <property type="match status" value="1"/>
</dbReference>
<dbReference type="OrthoDB" id="408034at2759"/>
<keyword evidence="3" id="KW-1185">Reference proteome</keyword>
<evidence type="ECO:0000313" key="2">
    <source>
        <dbReference type="EMBL" id="CAE7229629.1"/>
    </source>
</evidence>
<dbReference type="InterPro" id="IPR029044">
    <property type="entry name" value="Nucleotide-diphossugar_trans"/>
</dbReference>
<comment type="caution">
    <text evidence="2">The sequence shown here is derived from an EMBL/GenBank/DDBJ whole genome shotgun (WGS) entry which is preliminary data.</text>
</comment>
<proteinExistence type="predicted"/>
<feature type="signal peptide" evidence="1">
    <location>
        <begin position="1"/>
        <end position="18"/>
    </location>
</feature>
<evidence type="ECO:0000256" key="1">
    <source>
        <dbReference type="SAM" id="SignalP"/>
    </source>
</evidence>
<protein>
    <submittedName>
        <fullName evidence="2">Uncharacterized protein</fullName>
    </submittedName>
</protein>
<evidence type="ECO:0000313" key="3">
    <source>
        <dbReference type="Proteomes" id="UP000601435"/>
    </source>
</evidence>
<sequence length="534" mass="59763">MNLHSLALLLAPSPVAVTASADAANVLTTFRHMQGWRCKTRMFSALHLPDHLEMVEKVQQASVWCSHHPGCYGVQFYNAGPEEDFMYCMKWCGQPQWCLAPILEEDAEGLQADELVQDNLFYLLVKPRPGSDSLASPLQGPPARCSYAGRVGPCFDPLAREACRARKFKPGQRAFVFADDLQRRAEWLDHLEDSYILHLQRKWAEPNGVDVVLILPDVTTARYPISGAQRSALMRMGVRILEVPWIRPELGKGIPSWAQQVWCVDRDFFKLHALGLEYDAIIFYDTDVFVNPPDFSHLEAVFNCAYQGYFLASALHGGFEPLTVAFFALRPSPALLRAVQRFLLNATFDDDGAWNWVGFGPWGCLDSTDEWCFRSYHVGGECGQGLFYDLFYRADQVFWTALEAEPSTVRPLGVMLDGCIWLYENSVRVAGFPTVPNPCPDMVAQHRCSDIVAYHKVIEGRGCAASPDLLGAGAARSLRLYPSDAADSLYNTHTSPTFQSEMEPETKMAVPERAMKPPVAKLAIDNQMLHQDAT</sequence>
<dbReference type="Proteomes" id="UP000601435">
    <property type="component" value="Unassembled WGS sequence"/>
</dbReference>
<keyword evidence="1" id="KW-0732">Signal</keyword>
<accession>A0A812KMG2</accession>
<dbReference type="AlphaFoldDB" id="A0A812KMG2"/>
<name>A0A812KMG2_9DINO</name>
<feature type="chain" id="PRO_5032952786" evidence="1">
    <location>
        <begin position="19"/>
        <end position="534"/>
    </location>
</feature>
<dbReference type="EMBL" id="CAJNJA010007835">
    <property type="protein sequence ID" value="CAE7229629.1"/>
    <property type="molecule type" value="Genomic_DNA"/>
</dbReference>
<gene>
    <name evidence="2" type="ORF">SNEC2469_LOCUS3466</name>
</gene>
<reference evidence="2" key="1">
    <citation type="submission" date="2021-02" db="EMBL/GenBank/DDBJ databases">
        <authorList>
            <person name="Dougan E. K."/>
            <person name="Rhodes N."/>
            <person name="Thang M."/>
            <person name="Chan C."/>
        </authorList>
    </citation>
    <scope>NUCLEOTIDE SEQUENCE</scope>
</reference>